<keyword evidence="7" id="KW-1185">Reference proteome</keyword>
<dbReference type="Gene3D" id="4.10.280.10">
    <property type="entry name" value="Helix-loop-helix DNA-binding domain"/>
    <property type="match status" value="1"/>
</dbReference>
<evidence type="ECO:0000256" key="2">
    <source>
        <dbReference type="ARBA" id="ARBA00023015"/>
    </source>
</evidence>
<sequence>MRWSRSILSAGAKIIKKYKKAKVVAGYSRSRRSEITKEKRKLTVVERKLKVLRQLVPGCRKLAYSIILDETSDYIAALEMQVRAMTAIAEFLGGGGSVRTQPPALADRLCAHVDL</sequence>
<dbReference type="AlphaFoldDB" id="A0A6A3BWP7"/>
<dbReference type="PROSITE" id="PS50888">
    <property type="entry name" value="BHLH"/>
    <property type="match status" value="1"/>
</dbReference>
<reference evidence="6" key="1">
    <citation type="submission" date="2019-09" db="EMBL/GenBank/DDBJ databases">
        <title>Draft genome information of white flower Hibiscus syriacus.</title>
        <authorList>
            <person name="Kim Y.-M."/>
        </authorList>
    </citation>
    <scope>NUCLEOTIDE SEQUENCE [LARGE SCALE GENOMIC DNA]</scope>
    <source>
        <strain evidence="6">YM2019G1</strain>
    </source>
</reference>
<keyword evidence="4" id="KW-0539">Nucleus</keyword>
<evidence type="ECO:0000256" key="1">
    <source>
        <dbReference type="ARBA" id="ARBA00004123"/>
    </source>
</evidence>
<proteinExistence type="predicted"/>
<dbReference type="InterPro" id="IPR044660">
    <property type="entry name" value="IBH1-like"/>
</dbReference>
<dbReference type="Proteomes" id="UP000436088">
    <property type="component" value="Unassembled WGS sequence"/>
</dbReference>
<dbReference type="InterPro" id="IPR044549">
    <property type="entry name" value="bHLH_AtIBH1-like"/>
</dbReference>
<dbReference type="GO" id="GO:0006355">
    <property type="term" value="P:regulation of DNA-templated transcription"/>
    <property type="evidence" value="ECO:0007669"/>
    <property type="project" value="InterPro"/>
</dbReference>
<evidence type="ECO:0000256" key="3">
    <source>
        <dbReference type="ARBA" id="ARBA00023163"/>
    </source>
</evidence>
<comment type="subcellular location">
    <subcellularLocation>
        <location evidence="1">Nucleus</location>
    </subcellularLocation>
</comment>
<dbReference type="GO" id="GO:0000976">
    <property type="term" value="F:transcription cis-regulatory region binding"/>
    <property type="evidence" value="ECO:0007669"/>
    <property type="project" value="UniProtKB-ARBA"/>
</dbReference>
<dbReference type="GO" id="GO:0046983">
    <property type="term" value="F:protein dimerization activity"/>
    <property type="evidence" value="ECO:0007669"/>
    <property type="project" value="InterPro"/>
</dbReference>
<name>A0A6A3BWP7_HIBSY</name>
<evidence type="ECO:0000313" key="6">
    <source>
        <dbReference type="EMBL" id="KAE8721024.1"/>
    </source>
</evidence>
<keyword evidence="3" id="KW-0804">Transcription</keyword>
<feature type="domain" description="BHLH" evidence="5">
    <location>
        <begin position="29"/>
        <end position="78"/>
    </location>
</feature>
<evidence type="ECO:0000259" key="5">
    <source>
        <dbReference type="PROSITE" id="PS50888"/>
    </source>
</evidence>
<evidence type="ECO:0000256" key="4">
    <source>
        <dbReference type="ARBA" id="ARBA00023242"/>
    </source>
</evidence>
<gene>
    <name evidence="6" type="ORF">F3Y22_tig00017595pilonHSYRG00014</name>
</gene>
<dbReference type="InterPro" id="IPR036638">
    <property type="entry name" value="HLH_DNA-bd_sf"/>
</dbReference>
<protein>
    <recommendedName>
        <fullName evidence="5">BHLH domain-containing protein</fullName>
    </recommendedName>
</protein>
<dbReference type="SUPFAM" id="SSF47459">
    <property type="entry name" value="HLH, helix-loop-helix DNA-binding domain"/>
    <property type="match status" value="1"/>
</dbReference>
<dbReference type="InterPro" id="IPR011598">
    <property type="entry name" value="bHLH_dom"/>
</dbReference>
<comment type="caution">
    <text evidence="6">The sequence shown here is derived from an EMBL/GenBank/DDBJ whole genome shotgun (WGS) entry which is preliminary data.</text>
</comment>
<organism evidence="6 7">
    <name type="scientific">Hibiscus syriacus</name>
    <name type="common">Rose of Sharon</name>
    <dbReference type="NCBI Taxonomy" id="106335"/>
    <lineage>
        <taxon>Eukaryota</taxon>
        <taxon>Viridiplantae</taxon>
        <taxon>Streptophyta</taxon>
        <taxon>Embryophyta</taxon>
        <taxon>Tracheophyta</taxon>
        <taxon>Spermatophyta</taxon>
        <taxon>Magnoliopsida</taxon>
        <taxon>eudicotyledons</taxon>
        <taxon>Gunneridae</taxon>
        <taxon>Pentapetalae</taxon>
        <taxon>rosids</taxon>
        <taxon>malvids</taxon>
        <taxon>Malvales</taxon>
        <taxon>Malvaceae</taxon>
        <taxon>Malvoideae</taxon>
        <taxon>Hibiscus</taxon>
    </lineage>
</organism>
<accession>A0A6A3BWP7</accession>
<dbReference type="GO" id="GO:0005634">
    <property type="term" value="C:nucleus"/>
    <property type="evidence" value="ECO:0007669"/>
    <property type="project" value="UniProtKB-SubCell"/>
</dbReference>
<dbReference type="PANTHER" id="PTHR33124">
    <property type="entry name" value="TRANSCRIPTION FACTOR IBH1-LIKE 1"/>
    <property type="match status" value="1"/>
</dbReference>
<dbReference type="CDD" id="cd11444">
    <property type="entry name" value="bHLH_AtIBH1_like"/>
    <property type="match status" value="1"/>
</dbReference>
<keyword evidence="2" id="KW-0805">Transcription regulation</keyword>
<dbReference type="EMBL" id="VEPZ02000659">
    <property type="protein sequence ID" value="KAE8721024.1"/>
    <property type="molecule type" value="Genomic_DNA"/>
</dbReference>
<dbReference type="PANTHER" id="PTHR33124:SF41">
    <property type="entry name" value="TRANSCRIPTION FACTOR BHLH149"/>
    <property type="match status" value="1"/>
</dbReference>
<evidence type="ECO:0000313" key="7">
    <source>
        <dbReference type="Proteomes" id="UP000436088"/>
    </source>
</evidence>